<dbReference type="AlphaFoldDB" id="A0A5N5UL24"/>
<dbReference type="Pfam" id="PF26457">
    <property type="entry name" value="DUF8136"/>
    <property type="match status" value="1"/>
</dbReference>
<dbReference type="Proteomes" id="UP000326207">
    <property type="component" value="Unassembled WGS sequence"/>
</dbReference>
<protein>
    <recommendedName>
        <fullName evidence="1">DUF8136 domain-containing protein</fullName>
    </recommendedName>
</protein>
<name>A0A5N5UL24_9EURY</name>
<dbReference type="RefSeq" id="WP_152156096.1">
    <property type="nucleotide sequence ID" value="NZ_QMDY01000002.1"/>
</dbReference>
<evidence type="ECO:0000313" key="3">
    <source>
        <dbReference type="Proteomes" id="UP000326207"/>
    </source>
</evidence>
<gene>
    <name evidence="2" type="ORF">DP108_04995</name>
</gene>
<comment type="caution">
    <text evidence="2">The sequence shown here is derived from an EMBL/GenBank/DDBJ whole genome shotgun (WGS) entry which is preliminary data.</text>
</comment>
<dbReference type="EMBL" id="QMDY01000002">
    <property type="protein sequence ID" value="KAB7519460.1"/>
    <property type="molecule type" value="Genomic_DNA"/>
</dbReference>
<accession>A0A5N5UL24</accession>
<evidence type="ECO:0000259" key="1">
    <source>
        <dbReference type="Pfam" id="PF26457"/>
    </source>
</evidence>
<reference evidence="2 3" key="1">
    <citation type="submission" date="2019-10" db="EMBL/GenBank/DDBJ databases">
        <title>Unraveling microbial dark matter from salterns through culturing: the case of the genus Halosegnis.</title>
        <authorList>
            <person name="Duran-Viseras A."/>
            <person name="Andrei A.-S."/>
            <person name="Vera-Gargallo B."/>
            <person name="Ghai R."/>
            <person name="Sanchez-Porro C."/>
            <person name="Ventosa A."/>
        </authorList>
    </citation>
    <scope>NUCLEOTIDE SEQUENCE [LARGE SCALE GENOMIC DNA]</scope>
    <source>
        <strain evidence="2 3">F19-13</strain>
    </source>
</reference>
<feature type="domain" description="DUF8136" evidence="1">
    <location>
        <begin position="37"/>
        <end position="80"/>
    </location>
</feature>
<proteinExistence type="predicted"/>
<dbReference type="InterPro" id="IPR058449">
    <property type="entry name" value="DUF8136"/>
</dbReference>
<evidence type="ECO:0000313" key="2">
    <source>
        <dbReference type="EMBL" id="KAB7519460.1"/>
    </source>
</evidence>
<organism evidence="2 3">
    <name type="scientific">Halosegnis rubeus</name>
    <dbReference type="NCBI Taxonomy" id="2212850"/>
    <lineage>
        <taxon>Archaea</taxon>
        <taxon>Methanobacteriati</taxon>
        <taxon>Methanobacteriota</taxon>
        <taxon>Stenosarchaea group</taxon>
        <taxon>Halobacteria</taxon>
        <taxon>Halobacteriales</taxon>
        <taxon>Natronomonadaceae</taxon>
        <taxon>Halosegnis</taxon>
    </lineage>
</organism>
<sequence>MTRQPEQSDRKQIQQILTANVRALDDRIEEAWDGDLTTDDERLQLTRLRTLAHLAREYRLLARDADLDEMEAEVDLLQEATALTDGEDK</sequence>